<comment type="subcellular location">
    <subcellularLocation>
        <location evidence="1 9">Cell inner membrane</location>
        <topology evidence="1 9">Multi-pass membrane protein</topology>
    </subcellularLocation>
</comment>
<evidence type="ECO:0000256" key="3">
    <source>
        <dbReference type="ARBA" id="ARBA00022475"/>
    </source>
</evidence>
<dbReference type="KEGG" id="meso:BSQ44_21430"/>
<evidence type="ECO:0000256" key="8">
    <source>
        <dbReference type="ARBA" id="ARBA00038436"/>
    </source>
</evidence>
<dbReference type="RefSeq" id="WP_072607123.1">
    <property type="nucleotide sequence ID" value="NZ_CP018171.1"/>
</dbReference>
<dbReference type="AlphaFoldDB" id="A0A1L3SW55"/>
<comment type="similarity">
    <text evidence="8 9">Belongs to the TRAP transporter small permease family.</text>
</comment>
<dbReference type="PANTHER" id="PTHR35011:SF2">
    <property type="entry name" value="2,3-DIKETO-L-GULONATE TRAP TRANSPORTER SMALL PERMEASE PROTEIN YIAM"/>
    <property type="match status" value="1"/>
</dbReference>
<evidence type="ECO:0000256" key="4">
    <source>
        <dbReference type="ARBA" id="ARBA00022519"/>
    </source>
</evidence>
<feature type="transmembrane region" description="Helical" evidence="9">
    <location>
        <begin position="130"/>
        <end position="154"/>
    </location>
</feature>
<keyword evidence="12" id="KW-1185">Reference proteome</keyword>
<feature type="domain" description="Tripartite ATP-independent periplasmic transporters DctQ component" evidence="10">
    <location>
        <begin position="26"/>
        <end position="153"/>
    </location>
</feature>
<evidence type="ECO:0000256" key="9">
    <source>
        <dbReference type="RuleBase" id="RU369079"/>
    </source>
</evidence>
<evidence type="ECO:0000256" key="6">
    <source>
        <dbReference type="ARBA" id="ARBA00022989"/>
    </source>
</evidence>
<sequence>MNALIRAIGRFSLAIDRIAGLFLAGITLLVVASAVGRYGFASPIPEAFDISRLMLGVAIMWGFASVGYRGSHIKVDLFVEMMPTRLRRIVDIIAWSVLLVFTILLSWKMYDRVASAYRSGEATFDLRLPAWPFLALICAGAAVSVVTVLARIVIIAAGRGSLDHFDSAETGEQGGEPDGQR</sequence>
<evidence type="ECO:0000313" key="12">
    <source>
        <dbReference type="Proteomes" id="UP000182840"/>
    </source>
</evidence>
<evidence type="ECO:0000256" key="2">
    <source>
        <dbReference type="ARBA" id="ARBA00022448"/>
    </source>
</evidence>
<dbReference type="Proteomes" id="UP000182840">
    <property type="component" value="Chromosome"/>
</dbReference>
<dbReference type="OrthoDB" id="7866592at2"/>
<evidence type="ECO:0000256" key="1">
    <source>
        <dbReference type="ARBA" id="ARBA00004429"/>
    </source>
</evidence>
<accession>A0A1L3SW55</accession>
<evidence type="ECO:0000313" key="11">
    <source>
        <dbReference type="EMBL" id="APH73656.1"/>
    </source>
</evidence>
<dbReference type="InterPro" id="IPR055348">
    <property type="entry name" value="DctQ"/>
</dbReference>
<gene>
    <name evidence="11" type="ORF">BSQ44_21430</name>
</gene>
<evidence type="ECO:0000259" key="10">
    <source>
        <dbReference type="Pfam" id="PF04290"/>
    </source>
</evidence>
<dbReference type="Pfam" id="PF04290">
    <property type="entry name" value="DctQ"/>
    <property type="match status" value="1"/>
</dbReference>
<dbReference type="STRING" id="1670800.BSQ44_21430"/>
<dbReference type="GO" id="GO:0022857">
    <property type="term" value="F:transmembrane transporter activity"/>
    <property type="evidence" value="ECO:0007669"/>
    <property type="project" value="UniProtKB-UniRule"/>
</dbReference>
<feature type="transmembrane region" description="Helical" evidence="9">
    <location>
        <begin position="50"/>
        <end position="68"/>
    </location>
</feature>
<dbReference type="InterPro" id="IPR007387">
    <property type="entry name" value="TRAP_DctQ"/>
</dbReference>
<dbReference type="GO" id="GO:0005886">
    <property type="term" value="C:plasma membrane"/>
    <property type="evidence" value="ECO:0007669"/>
    <property type="project" value="UniProtKB-SubCell"/>
</dbReference>
<organism evidence="11 12">
    <name type="scientific">Aquibium oceanicum</name>
    <dbReference type="NCBI Taxonomy" id="1670800"/>
    <lineage>
        <taxon>Bacteria</taxon>
        <taxon>Pseudomonadati</taxon>
        <taxon>Pseudomonadota</taxon>
        <taxon>Alphaproteobacteria</taxon>
        <taxon>Hyphomicrobiales</taxon>
        <taxon>Phyllobacteriaceae</taxon>
        <taxon>Aquibium</taxon>
    </lineage>
</organism>
<dbReference type="EMBL" id="CP018171">
    <property type="protein sequence ID" value="APH73656.1"/>
    <property type="molecule type" value="Genomic_DNA"/>
</dbReference>
<comment type="caution">
    <text evidence="9">Lacks conserved residue(s) required for the propagation of feature annotation.</text>
</comment>
<keyword evidence="6 9" id="KW-1133">Transmembrane helix</keyword>
<feature type="transmembrane region" description="Helical" evidence="9">
    <location>
        <begin position="89"/>
        <end position="110"/>
    </location>
</feature>
<name>A0A1L3SW55_9HYPH</name>
<comment type="function">
    <text evidence="9">Part of the tripartite ATP-independent periplasmic (TRAP) transport system.</text>
</comment>
<evidence type="ECO:0000256" key="5">
    <source>
        <dbReference type="ARBA" id="ARBA00022692"/>
    </source>
</evidence>
<keyword evidence="4 9" id="KW-0997">Cell inner membrane</keyword>
<comment type="subunit">
    <text evidence="9">The complex comprises the extracytoplasmic solute receptor protein and the two transmembrane proteins.</text>
</comment>
<dbReference type="PANTHER" id="PTHR35011">
    <property type="entry name" value="2,3-DIKETO-L-GULONATE TRAP TRANSPORTER SMALL PERMEASE PROTEIN YIAM"/>
    <property type="match status" value="1"/>
</dbReference>
<protein>
    <recommendedName>
        <fullName evidence="9">TRAP transporter small permease protein</fullName>
    </recommendedName>
</protein>
<reference evidence="12" key="1">
    <citation type="submission" date="2016-11" db="EMBL/GenBank/DDBJ databases">
        <title>Mesorhizobium oceanicum sp. nov., isolated from deep seawater in South China Sea.</title>
        <authorList>
            <person name="Fu G.-Y."/>
        </authorList>
    </citation>
    <scope>NUCLEOTIDE SEQUENCE [LARGE SCALE GENOMIC DNA]</scope>
    <source>
        <strain evidence="12">B7</strain>
    </source>
</reference>
<proteinExistence type="inferred from homology"/>
<keyword evidence="2 9" id="KW-0813">Transport</keyword>
<keyword evidence="5 9" id="KW-0812">Transmembrane</keyword>
<keyword evidence="7 9" id="KW-0472">Membrane</keyword>
<evidence type="ECO:0000256" key="7">
    <source>
        <dbReference type="ARBA" id="ARBA00023136"/>
    </source>
</evidence>
<keyword evidence="3" id="KW-1003">Cell membrane</keyword>
<dbReference type="GO" id="GO:0015740">
    <property type="term" value="P:C4-dicarboxylate transport"/>
    <property type="evidence" value="ECO:0007669"/>
    <property type="project" value="TreeGrafter"/>
</dbReference>